<sequence length="102" mass="11619">MASSSSLAGKGKRHPVLEDSPAFCLRIFSREDLKDGKKNVLKACDFVSWDMHLVQFSSSLARKLKPLEFIYMHLLLLKNFSLNYVLSFSLKDMGTFFVKNLA</sequence>
<dbReference type="EMBL" id="PDCK01000039">
    <property type="protein sequence ID" value="PRQ60511.1"/>
    <property type="molecule type" value="Genomic_DNA"/>
</dbReference>
<keyword evidence="2" id="KW-1185">Reference proteome</keyword>
<dbReference type="Proteomes" id="UP000238479">
    <property type="component" value="Chromosome 1"/>
</dbReference>
<comment type="caution">
    <text evidence="1">The sequence shown here is derived from an EMBL/GenBank/DDBJ whole genome shotgun (WGS) entry which is preliminary data.</text>
</comment>
<evidence type="ECO:0000313" key="2">
    <source>
        <dbReference type="Proteomes" id="UP000238479"/>
    </source>
</evidence>
<gene>
    <name evidence="1" type="ORF">RchiOBHm_Chr1g0382051</name>
</gene>
<dbReference type="Gramene" id="PRQ60511">
    <property type="protein sequence ID" value="PRQ60511"/>
    <property type="gene ID" value="RchiOBHm_Chr1g0382051"/>
</dbReference>
<protein>
    <submittedName>
        <fullName evidence="1">Uncharacterized protein</fullName>
    </submittedName>
</protein>
<proteinExistence type="predicted"/>
<reference evidence="1 2" key="1">
    <citation type="journal article" date="2018" name="Nat. Genet.">
        <title>The Rosa genome provides new insights in the design of modern roses.</title>
        <authorList>
            <person name="Bendahmane M."/>
        </authorList>
    </citation>
    <scope>NUCLEOTIDE SEQUENCE [LARGE SCALE GENOMIC DNA]</scope>
    <source>
        <strain evidence="2">cv. Old Blush</strain>
    </source>
</reference>
<organism evidence="1 2">
    <name type="scientific">Rosa chinensis</name>
    <name type="common">China rose</name>
    <dbReference type="NCBI Taxonomy" id="74649"/>
    <lineage>
        <taxon>Eukaryota</taxon>
        <taxon>Viridiplantae</taxon>
        <taxon>Streptophyta</taxon>
        <taxon>Embryophyta</taxon>
        <taxon>Tracheophyta</taxon>
        <taxon>Spermatophyta</taxon>
        <taxon>Magnoliopsida</taxon>
        <taxon>eudicotyledons</taxon>
        <taxon>Gunneridae</taxon>
        <taxon>Pentapetalae</taxon>
        <taxon>rosids</taxon>
        <taxon>fabids</taxon>
        <taxon>Rosales</taxon>
        <taxon>Rosaceae</taxon>
        <taxon>Rosoideae</taxon>
        <taxon>Rosoideae incertae sedis</taxon>
        <taxon>Rosa</taxon>
    </lineage>
</organism>
<evidence type="ECO:0000313" key="1">
    <source>
        <dbReference type="EMBL" id="PRQ60511.1"/>
    </source>
</evidence>
<dbReference type="AlphaFoldDB" id="A0A2P6SPA8"/>
<name>A0A2P6SPA8_ROSCH</name>
<accession>A0A2P6SPA8</accession>